<organism evidence="1 2">
    <name type="scientific">Luteimonas colneyensis</name>
    <dbReference type="NCBI Taxonomy" id="2762230"/>
    <lineage>
        <taxon>Bacteria</taxon>
        <taxon>Pseudomonadati</taxon>
        <taxon>Pseudomonadota</taxon>
        <taxon>Gammaproteobacteria</taxon>
        <taxon>Lysobacterales</taxon>
        <taxon>Lysobacteraceae</taxon>
        <taxon>Luteimonas</taxon>
    </lineage>
</organism>
<evidence type="ECO:0000313" key="1">
    <source>
        <dbReference type="EMBL" id="MBD7987433.1"/>
    </source>
</evidence>
<gene>
    <name evidence="1" type="ORF">H9645_05265</name>
</gene>
<protein>
    <recommendedName>
        <fullName evidence="3">HEAT repeat domain-containing protein</fullName>
    </recommendedName>
</protein>
<accession>A0ABR8UI18</accession>
<name>A0ABR8UI18_9GAMM</name>
<dbReference type="Proteomes" id="UP000647183">
    <property type="component" value="Unassembled WGS sequence"/>
</dbReference>
<comment type="caution">
    <text evidence="1">The sequence shown here is derived from an EMBL/GenBank/DDBJ whole genome shotgun (WGS) entry which is preliminary data.</text>
</comment>
<dbReference type="InterPro" id="IPR011989">
    <property type="entry name" value="ARM-like"/>
</dbReference>
<evidence type="ECO:0008006" key="3">
    <source>
        <dbReference type="Google" id="ProtNLM"/>
    </source>
</evidence>
<dbReference type="Gene3D" id="1.25.10.10">
    <property type="entry name" value="Leucine-rich Repeat Variant"/>
    <property type="match status" value="1"/>
</dbReference>
<reference evidence="1 2" key="1">
    <citation type="submission" date="2020-08" db="EMBL/GenBank/DDBJ databases">
        <title>A Genomic Blueprint of the Chicken Gut Microbiome.</title>
        <authorList>
            <person name="Gilroy R."/>
            <person name="Ravi A."/>
            <person name="Getino M."/>
            <person name="Pursley I."/>
            <person name="Horton D.L."/>
            <person name="Alikhan N.-F."/>
            <person name="Baker D."/>
            <person name="Gharbi K."/>
            <person name="Hall N."/>
            <person name="Watson M."/>
            <person name="Adriaenssens E.M."/>
            <person name="Foster-Nyarko E."/>
            <person name="Jarju S."/>
            <person name="Secka A."/>
            <person name="Antonio M."/>
            <person name="Oren A."/>
            <person name="Chaudhuri R."/>
            <person name="La Ragione R.M."/>
            <person name="Hildebrand F."/>
            <person name="Pallen M.J."/>
        </authorList>
    </citation>
    <scope>NUCLEOTIDE SEQUENCE [LARGE SCALE GENOMIC DNA]</scope>
    <source>
        <strain evidence="1 2">Sa2BVA3</strain>
    </source>
</reference>
<dbReference type="RefSeq" id="WP_191728682.1">
    <property type="nucleotide sequence ID" value="NZ_JACSQJ010000002.1"/>
</dbReference>
<dbReference type="EMBL" id="JACSQJ010000002">
    <property type="protein sequence ID" value="MBD7987433.1"/>
    <property type="molecule type" value="Genomic_DNA"/>
</dbReference>
<proteinExistence type="predicted"/>
<keyword evidence="2" id="KW-1185">Reference proteome</keyword>
<sequence>MEDLEESEIQRLVAALDTRSTSEEEAAWAKLKPLGSDVVDHLADFYPKAKTWQGRASLVFHSIRYARQSEAAFQLGLAALADKSTVVRYRACGLCAYSQRQDALPGLRLLVSHKDTRTAEDAAAAIDAIEYQNHHLFVDRTHSGRSFWVVNESDRQQV</sequence>
<evidence type="ECO:0000313" key="2">
    <source>
        <dbReference type="Proteomes" id="UP000647183"/>
    </source>
</evidence>